<dbReference type="EMBL" id="STGY01000004">
    <property type="protein sequence ID" value="THV43430.1"/>
    <property type="molecule type" value="Genomic_DNA"/>
</dbReference>
<evidence type="ECO:0000313" key="3">
    <source>
        <dbReference type="Proteomes" id="UP000308760"/>
    </source>
</evidence>
<dbReference type="PANTHER" id="PTHR11544">
    <property type="entry name" value="COLD SHOCK DOMAIN CONTAINING PROTEINS"/>
    <property type="match status" value="1"/>
</dbReference>
<gene>
    <name evidence="2" type="ORF">FAB82_01790</name>
</gene>
<sequence>MPSGRVKWFDAEKGFGFVSRDDGGKDVFVHRDALPDDVEELAKGQKVEYSIIDTRRGVQAMGLHLVAGPATPPGAAAAPEKPKRSPEELNSLLQDMIGVLEQQVMPPLSRGRRPDRKTSAKIAELLRAVADDLA</sequence>
<dbReference type="Proteomes" id="UP000308760">
    <property type="component" value="Unassembled WGS sequence"/>
</dbReference>
<accession>A0A4S8QGD1</accession>
<dbReference type="PROSITE" id="PS51857">
    <property type="entry name" value="CSD_2"/>
    <property type="match status" value="1"/>
</dbReference>
<reference evidence="3" key="1">
    <citation type="submission" date="2019-04" db="EMBL/GenBank/DDBJ databases">
        <title>Nocardioides xinjiangensis sp. nov.</title>
        <authorList>
            <person name="Liu S."/>
        </authorList>
    </citation>
    <scope>NUCLEOTIDE SEQUENCE [LARGE SCALE GENOMIC DNA]</scope>
    <source>
        <strain evidence="3">18</strain>
    </source>
</reference>
<dbReference type="Gene3D" id="2.40.50.140">
    <property type="entry name" value="Nucleic acid-binding proteins"/>
    <property type="match status" value="1"/>
</dbReference>
<dbReference type="SUPFAM" id="SSF50249">
    <property type="entry name" value="Nucleic acid-binding proteins"/>
    <property type="match status" value="1"/>
</dbReference>
<dbReference type="InterPro" id="IPR002059">
    <property type="entry name" value="CSP_DNA-bd"/>
</dbReference>
<dbReference type="GO" id="GO:0003676">
    <property type="term" value="F:nucleic acid binding"/>
    <property type="evidence" value="ECO:0007669"/>
    <property type="project" value="InterPro"/>
</dbReference>
<evidence type="ECO:0000259" key="1">
    <source>
        <dbReference type="PROSITE" id="PS51857"/>
    </source>
</evidence>
<dbReference type="InterPro" id="IPR050181">
    <property type="entry name" value="Cold_shock_domain"/>
</dbReference>
<dbReference type="OrthoDB" id="7477356at2"/>
<dbReference type="CDD" id="cd04458">
    <property type="entry name" value="CSP_CDS"/>
    <property type="match status" value="1"/>
</dbReference>
<dbReference type="SMART" id="SM00357">
    <property type="entry name" value="CSP"/>
    <property type="match status" value="1"/>
</dbReference>
<comment type="caution">
    <text evidence="2">The sequence shown here is derived from an EMBL/GenBank/DDBJ whole genome shotgun (WGS) entry which is preliminary data.</text>
</comment>
<feature type="domain" description="CSD" evidence="1">
    <location>
        <begin position="1"/>
        <end position="65"/>
    </location>
</feature>
<keyword evidence="3" id="KW-1185">Reference proteome</keyword>
<organism evidence="2 3">
    <name type="scientific">Glycomyces buryatensis</name>
    <dbReference type="NCBI Taxonomy" id="2570927"/>
    <lineage>
        <taxon>Bacteria</taxon>
        <taxon>Bacillati</taxon>
        <taxon>Actinomycetota</taxon>
        <taxon>Actinomycetes</taxon>
        <taxon>Glycomycetales</taxon>
        <taxon>Glycomycetaceae</taxon>
        <taxon>Glycomyces</taxon>
    </lineage>
</organism>
<dbReference type="InterPro" id="IPR012340">
    <property type="entry name" value="NA-bd_OB-fold"/>
</dbReference>
<dbReference type="PRINTS" id="PR00050">
    <property type="entry name" value="COLDSHOCK"/>
</dbReference>
<evidence type="ECO:0000313" key="2">
    <source>
        <dbReference type="EMBL" id="THV43430.1"/>
    </source>
</evidence>
<proteinExistence type="predicted"/>
<protein>
    <submittedName>
        <fullName evidence="2">Cold shock domain-containing protein</fullName>
    </submittedName>
</protein>
<reference evidence="2 3" key="2">
    <citation type="submission" date="2019-05" db="EMBL/GenBank/DDBJ databases">
        <title>Glycomyces buryatensis sp. nov.</title>
        <authorList>
            <person name="Nikitina E."/>
        </authorList>
    </citation>
    <scope>NUCLEOTIDE SEQUENCE [LARGE SCALE GENOMIC DNA]</scope>
    <source>
        <strain evidence="2 3">18</strain>
    </source>
</reference>
<dbReference type="Pfam" id="PF00313">
    <property type="entry name" value="CSD"/>
    <property type="match status" value="1"/>
</dbReference>
<dbReference type="AlphaFoldDB" id="A0A4S8QGD1"/>
<dbReference type="InterPro" id="IPR011129">
    <property type="entry name" value="CSD"/>
</dbReference>
<dbReference type="RefSeq" id="WP_136532820.1">
    <property type="nucleotide sequence ID" value="NZ_STGY01000004.1"/>
</dbReference>
<name>A0A4S8QGD1_9ACTN</name>